<evidence type="ECO:0000313" key="2">
    <source>
        <dbReference type="EMBL" id="KAF4625024.1"/>
    </source>
</evidence>
<dbReference type="OrthoDB" id="205993at2759"/>
<feature type="region of interest" description="Disordered" evidence="1">
    <location>
        <begin position="690"/>
        <end position="753"/>
    </location>
</feature>
<reference evidence="2 3" key="1">
    <citation type="submission" date="2020-03" db="EMBL/GenBank/DDBJ databases">
        <title>Draft Genome Sequence of Cudoniella acicularis.</title>
        <authorList>
            <person name="Buettner E."/>
            <person name="Kellner H."/>
        </authorList>
    </citation>
    <scope>NUCLEOTIDE SEQUENCE [LARGE SCALE GENOMIC DNA]</scope>
    <source>
        <strain evidence="2 3">DSM 108380</strain>
    </source>
</reference>
<dbReference type="GO" id="GO:1990116">
    <property type="term" value="P:ribosome-associated ubiquitin-dependent protein catabolic process"/>
    <property type="evidence" value="ECO:0007669"/>
    <property type="project" value="TreeGrafter"/>
</dbReference>
<feature type="region of interest" description="Disordered" evidence="1">
    <location>
        <begin position="627"/>
        <end position="647"/>
    </location>
</feature>
<feature type="compositionally biased region" description="Acidic residues" evidence="1">
    <location>
        <begin position="697"/>
        <end position="753"/>
    </location>
</feature>
<feature type="compositionally biased region" description="Acidic residues" evidence="1">
    <location>
        <begin position="49"/>
        <end position="62"/>
    </location>
</feature>
<dbReference type="Proteomes" id="UP000566819">
    <property type="component" value="Unassembled WGS sequence"/>
</dbReference>
<dbReference type="AlphaFoldDB" id="A0A8H4R7F9"/>
<feature type="compositionally biased region" description="Acidic residues" evidence="1">
    <location>
        <begin position="23"/>
        <end position="32"/>
    </location>
</feature>
<dbReference type="PANTHER" id="PTHR22684">
    <property type="entry name" value="NULP1-RELATED"/>
    <property type="match status" value="1"/>
</dbReference>
<feature type="compositionally biased region" description="Basic residues" evidence="1">
    <location>
        <begin position="84"/>
        <end position="97"/>
    </location>
</feature>
<evidence type="ECO:0000313" key="3">
    <source>
        <dbReference type="Proteomes" id="UP000566819"/>
    </source>
</evidence>
<protein>
    <recommendedName>
        <fullName evidence="4">Transcription factor 25</fullName>
    </recommendedName>
</protein>
<accession>A0A8H4R7F9</accession>
<dbReference type="Pfam" id="PF04910">
    <property type="entry name" value="Tcf25"/>
    <property type="match status" value="1"/>
</dbReference>
<proteinExistence type="predicted"/>
<feature type="region of interest" description="Disordered" evidence="1">
    <location>
        <begin position="1"/>
        <end position="112"/>
    </location>
</feature>
<organism evidence="2 3">
    <name type="scientific">Cudoniella acicularis</name>
    <dbReference type="NCBI Taxonomy" id="354080"/>
    <lineage>
        <taxon>Eukaryota</taxon>
        <taxon>Fungi</taxon>
        <taxon>Dikarya</taxon>
        <taxon>Ascomycota</taxon>
        <taxon>Pezizomycotina</taxon>
        <taxon>Leotiomycetes</taxon>
        <taxon>Helotiales</taxon>
        <taxon>Tricladiaceae</taxon>
        <taxon>Cudoniella</taxon>
    </lineage>
</organism>
<comment type="caution">
    <text evidence="2">The sequence shown here is derived from an EMBL/GenBank/DDBJ whole genome shotgun (WGS) entry which is preliminary data.</text>
</comment>
<sequence length="753" mass="84773">MSSRQLRKLQQQRELEQAKLQVQEEEESEEEPVITSKPKPSLFANFASLEDEDEDAEEEDAAENAIIPAAELSDHEAPPSPISKKPKKSKKKKKGKNKPKDQPPTERGPINDVDDIDAALAELALKKPSGAVESTKVAVDPEYERICALVGINTQHLKVANEMRNLFGKTAADNHDEAGGPARRAPNRRRGQPEQVDLETALKGQHLPGKGLPEITLRRNIFIQGKEDWPKATTGGLTMAMVDDGRDRDGTVEFRYDHNPTYQALQQAFHKFVEIGDPQNLIRLLVQNPYHISLLVQVSKVAKDQGDHALSSELLERALFTLGRASMTLFNTKLTEGKTRLDFTRPENRELWLAGYQYIRSLMMKGTYRTALEWAKLLLSLDPEDDPYCMRFMIHHLALRAHEFNWLLDLYESKLPQIWTFAENGEEDAPESLEGTAIAHFTPSLAFAAMQLRDGAQSRKLLSKSMQQVPWLFCRLFTELDLKAPPSIWGITPRTDAETLFSELYVLQTKDLWNTPEATALLMEIVHTIPKVDLGLIPVVDNSKMNLDVVRFVYLDNKPDLMALLPSKLLHRGNNTDADPLPPDINIFSYEAQRAAIEGHETVPFEGDFFDPIAALARLLPDLGLPGIGRRGRDGDGEEDGEEEEARREFIEAMAHEDDDDGHDHHHHDHTRVPIPLSLARRLMAMVWPGAGGRPDWEDDDDDDEDDNTDTDDDVPELIEQGEETDDEMPPLVDEDGNPGPETDDEMPELVDE</sequence>
<dbReference type="InterPro" id="IPR006994">
    <property type="entry name" value="TCF25/Rqc1"/>
</dbReference>
<dbReference type="EMBL" id="JAAMPI010001485">
    <property type="protein sequence ID" value="KAF4625024.1"/>
    <property type="molecule type" value="Genomic_DNA"/>
</dbReference>
<name>A0A8H4R7F9_9HELO</name>
<evidence type="ECO:0008006" key="4">
    <source>
        <dbReference type="Google" id="ProtNLM"/>
    </source>
</evidence>
<dbReference type="GO" id="GO:1990112">
    <property type="term" value="C:RQC complex"/>
    <property type="evidence" value="ECO:0007669"/>
    <property type="project" value="TreeGrafter"/>
</dbReference>
<evidence type="ECO:0000256" key="1">
    <source>
        <dbReference type="SAM" id="MobiDB-lite"/>
    </source>
</evidence>
<keyword evidence="3" id="KW-1185">Reference proteome</keyword>
<dbReference type="GO" id="GO:0072344">
    <property type="term" value="P:rescue of stalled ribosome"/>
    <property type="evidence" value="ECO:0007669"/>
    <property type="project" value="TreeGrafter"/>
</dbReference>
<gene>
    <name evidence="2" type="ORF">G7Y89_g13147</name>
</gene>
<dbReference type="PANTHER" id="PTHR22684:SF0">
    <property type="entry name" value="RIBOSOME QUALITY CONTROL COMPLEX SUBUNIT TCF25"/>
    <property type="match status" value="1"/>
</dbReference>
<feature type="region of interest" description="Disordered" evidence="1">
    <location>
        <begin position="170"/>
        <end position="194"/>
    </location>
</feature>